<evidence type="ECO:0000256" key="3">
    <source>
        <dbReference type="ARBA" id="ARBA00022723"/>
    </source>
</evidence>
<feature type="binding site" evidence="8">
    <location>
        <begin position="53"/>
        <end position="55"/>
    </location>
    <ligand>
        <name>S-adenosyl-L-methionine</name>
        <dbReference type="ChEBI" id="CHEBI:59789"/>
    </ligand>
</feature>
<dbReference type="PANTHER" id="PTHR42836">
    <property type="entry name" value="7-CARBOXY-7-DEAZAGUANINE SYNTHASE"/>
    <property type="match status" value="1"/>
</dbReference>
<comment type="caution">
    <text evidence="10">The sequence shown here is derived from an EMBL/GenBank/DDBJ whole genome shotgun (WGS) entry which is preliminary data.</text>
</comment>
<comment type="pathway">
    <text evidence="8">Purine metabolism; 7-cyano-7-deazaguanine biosynthesis.</text>
</comment>
<dbReference type="CDD" id="cd01335">
    <property type="entry name" value="Radical_SAM"/>
    <property type="match status" value="1"/>
</dbReference>
<dbReference type="GO" id="GO:1904047">
    <property type="term" value="F:S-adenosyl-L-methionine binding"/>
    <property type="evidence" value="ECO:0007669"/>
    <property type="project" value="UniProtKB-UniRule"/>
</dbReference>
<evidence type="ECO:0000259" key="9">
    <source>
        <dbReference type="PROSITE" id="PS51918"/>
    </source>
</evidence>
<feature type="binding site" evidence="8">
    <location>
        <position position="43"/>
    </location>
    <ligand>
        <name>substrate</name>
    </ligand>
</feature>
<keyword evidence="6 8" id="KW-0411">Iron-sulfur</keyword>
<dbReference type="SUPFAM" id="SSF102114">
    <property type="entry name" value="Radical SAM enzymes"/>
    <property type="match status" value="1"/>
</dbReference>
<feature type="binding site" evidence="8">
    <location>
        <begin position="28"/>
        <end position="30"/>
    </location>
    <ligand>
        <name>substrate</name>
    </ligand>
</feature>
<feature type="binding site" evidence="8">
    <location>
        <begin position="133"/>
        <end position="135"/>
    </location>
    <ligand>
        <name>S-adenosyl-L-methionine</name>
        <dbReference type="ChEBI" id="CHEBI:59789"/>
    </ligand>
</feature>
<dbReference type="InterPro" id="IPR058240">
    <property type="entry name" value="rSAM_sf"/>
</dbReference>
<evidence type="ECO:0000256" key="4">
    <source>
        <dbReference type="ARBA" id="ARBA00022842"/>
    </source>
</evidence>
<dbReference type="AlphaFoldDB" id="A0A6B0T0I4"/>
<dbReference type="EC" id="4.3.99.3" evidence="8"/>
<dbReference type="GO" id="GO:0016840">
    <property type="term" value="F:carbon-nitrogen lyase activity"/>
    <property type="evidence" value="ECO:0007669"/>
    <property type="project" value="UniProtKB-UniRule"/>
</dbReference>
<feature type="binding site" evidence="8">
    <location>
        <position position="90"/>
    </location>
    <ligand>
        <name>S-adenosyl-L-methionine</name>
        <dbReference type="ChEBI" id="CHEBI:59789"/>
    </ligand>
</feature>
<evidence type="ECO:0000256" key="7">
    <source>
        <dbReference type="ARBA" id="ARBA00023239"/>
    </source>
</evidence>
<comment type="cofactor">
    <cofactor evidence="8">
        <name>[4Fe-4S] cluster</name>
        <dbReference type="ChEBI" id="CHEBI:49883"/>
    </cofactor>
    <text evidence="8">Binds 1 [4Fe-4S] cluster. The cluster is coordinated with 3 cysteines and an exchangeable S-adenosyl-L-methionine.</text>
</comment>
<keyword evidence="3 8" id="KW-0479">Metal-binding</keyword>
<dbReference type="Proteomes" id="UP000437065">
    <property type="component" value="Unassembled WGS sequence"/>
</dbReference>
<dbReference type="GO" id="GO:0051539">
    <property type="term" value="F:4 iron, 4 sulfur cluster binding"/>
    <property type="evidence" value="ECO:0007669"/>
    <property type="project" value="UniProtKB-UniRule"/>
</dbReference>
<evidence type="ECO:0000256" key="5">
    <source>
        <dbReference type="ARBA" id="ARBA00023004"/>
    </source>
</evidence>
<comment type="function">
    <text evidence="8">Catalyzes the complex heterocyclic radical-mediated conversion of 6-carboxy-5,6,7,8-tetrahydropterin (CPH4) to 7-carboxy-7-deazaguanine (CDG), a step common to the biosynthetic pathways of all 7-deazapurine-containing compounds.</text>
</comment>
<proteinExistence type="inferred from homology"/>
<evidence type="ECO:0000313" key="10">
    <source>
        <dbReference type="EMBL" id="MXR42231.1"/>
    </source>
</evidence>
<sequence length="267" mass="29482">MPVTSEVDRPESEAGGSSLPINELFASLQGEGRLVGVPSTFVRTSGCNLRCWFCDSYHTSWEPTHAWMAVDEIVEEVRTRDPNHVVLTGGEPTIHGESFELLRRLGDDHHLTVETNGTVVPPEGTPIDLVSVSPKLASSTPTPERIPEAAVDARGDDAEPASDWADRHEANRIDIDALATLVERYESQLKFVATGRDDMAEITELVDRVRDAASVDLPNDEVLLMPEGRTREQLAGTRETVAELAVEYGFRYTPRIHVDIWNDAPET</sequence>
<dbReference type="PROSITE" id="PS51918">
    <property type="entry name" value="RADICAL_SAM"/>
    <property type="match status" value="1"/>
</dbReference>
<accession>A0A6B0T0I4</accession>
<dbReference type="InterPro" id="IPR024924">
    <property type="entry name" value="7-CO-7-deazaguanine_synth-like"/>
</dbReference>
<dbReference type="Gene3D" id="3.20.20.70">
    <property type="entry name" value="Aldolase class I"/>
    <property type="match status" value="1"/>
</dbReference>
<evidence type="ECO:0000256" key="1">
    <source>
        <dbReference type="ARBA" id="ARBA00022485"/>
    </source>
</evidence>
<dbReference type="PIRSF" id="PIRSF000370">
    <property type="entry name" value="QueE"/>
    <property type="match status" value="1"/>
</dbReference>
<dbReference type="EMBL" id="WUUS01000008">
    <property type="protein sequence ID" value="MXR42231.1"/>
    <property type="molecule type" value="Genomic_DNA"/>
</dbReference>
<comment type="caution">
    <text evidence="8">Lacks conserved residue(s) required for the propagation of feature annotation.</text>
</comment>
<dbReference type="UniPathway" id="UPA00391"/>
<evidence type="ECO:0000256" key="6">
    <source>
        <dbReference type="ARBA" id="ARBA00023014"/>
    </source>
</evidence>
<reference evidence="10 11" key="1">
    <citation type="submission" date="2019-12" db="EMBL/GenBank/DDBJ databases">
        <title>Isolation and characterization of three novel carbon monoxide-oxidizing members of Halobacteria from salione crusts and soils.</title>
        <authorList>
            <person name="Myers M.R."/>
            <person name="King G.M."/>
        </authorList>
    </citation>
    <scope>NUCLEOTIDE SEQUENCE [LARGE SCALE GENOMIC DNA]</scope>
    <source>
        <strain evidence="10 11">WSA2</strain>
    </source>
</reference>
<dbReference type="InterPro" id="IPR013785">
    <property type="entry name" value="Aldolase_TIM"/>
</dbReference>
<feature type="binding site" evidence="8">
    <location>
        <position position="47"/>
    </location>
    <ligand>
        <name>[4Fe-4S] cluster</name>
        <dbReference type="ChEBI" id="CHEBI:49883"/>
        <note>4Fe-4S-S-AdoMet</note>
    </ligand>
</feature>
<dbReference type="Pfam" id="PF04055">
    <property type="entry name" value="Radical_SAM"/>
    <property type="match status" value="1"/>
</dbReference>
<keyword evidence="5 8" id="KW-0408">Iron</keyword>
<dbReference type="HAMAP" id="MF_00917">
    <property type="entry name" value="QueE"/>
    <property type="match status" value="1"/>
</dbReference>
<feature type="binding site" evidence="8">
    <location>
        <position position="54"/>
    </location>
    <ligand>
        <name>[4Fe-4S] cluster</name>
        <dbReference type="ChEBI" id="CHEBI:49883"/>
        <note>4Fe-4S-S-AdoMet</note>
    </ligand>
</feature>
<keyword evidence="1 8" id="KW-0004">4Fe-4S</keyword>
<evidence type="ECO:0000256" key="8">
    <source>
        <dbReference type="HAMAP-Rule" id="MF_00917"/>
    </source>
</evidence>
<dbReference type="GO" id="GO:0000287">
    <property type="term" value="F:magnesium ion binding"/>
    <property type="evidence" value="ECO:0007669"/>
    <property type="project" value="UniProtKB-UniRule"/>
</dbReference>
<name>A0A6B0T0I4_9EURY</name>
<evidence type="ECO:0000313" key="11">
    <source>
        <dbReference type="Proteomes" id="UP000437065"/>
    </source>
</evidence>
<keyword evidence="11" id="KW-1185">Reference proteome</keyword>
<feature type="binding site" evidence="8">
    <location>
        <position position="51"/>
    </location>
    <ligand>
        <name>[4Fe-4S] cluster</name>
        <dbReference type="ChEBI" id="CHEBI:49883"/>
        <note>4Fe-4S-S-AdoMet</note>
    </ligand>
</feature>
<comment type="subunit">
    <text evidence="8">Homodimer.</text>
</comment>
<dbReference type="SFLD" id="SFLDS00029">
    <property type="entry name" value="Radical_SAM"/>
    <property type="match status" value="1"/>
</dbReference>
<organism evidence="10 11">
    <name type="scientific">Halobaculum saliterrae</name>
    <dbReference type="NCBI Taxonomy" id="2073113"/>
    <lineage>
        <taxon>Archaea</taxon>
        <taxon>Methanobacteriati</taxon>
        <taxon>Methanobacteriota</taxon>
        <taxon>Stenosarchaea group</taxon>
        <taxon>Halobacteria</taxon>
        <taxon>Halobacteriales</taxon>
        <taxon>Haloferacaceae</taxon>
        <taxon>Halobaculum</taxon>
    </lineage>
</organism>
<dbReference type="InterPro" id="IPR007197">
    <property type="entry name" value="rSAM"/>
</dbReference>
<keyword evidence="4 8" id="KW-0460">Magnesium</keyword>
<dbReference type="RefSeq" id="WP_321168092.1">
    <property type="nucleotide sequence ID" value="NZ_WUUS01000008.1"/>
</dbReference>
<dbReference type="PANTHER" id="PTHR42836:SF1">
    <property type="entry name" value="7-CARBOXY-7-DEAZAGUANINE SYNTHASE"/>
    <property type="match status" value="1"/>
</dbReference>
<comment type="catalytic activity">
    <reaction evidence="8">
        <text>6-carboxy-5,6,7,8-tetrahydropterin + H(+) = 7-carboxy-7-carbaguanine + NH4(+)</text>
        <dbReference type="Rhea" id="RHEA:27974"/>
        <dbReference type="ChEBI" id="CHEBI:15378"/>
        <dbReference type="ChEBI" id="CHEBI:28938"/>
        <dbReference type="ChEBI" id="CHEBI:61032"/>
        <dbReference type="ChEBI" id="CHEBI:61036"/>
        <dbReference type="EC" id="4.3.99.3"/>
    </reaction>
</comment>
<comment type="similarity">
    <text evidence="8">Belongs to the radical SAM superfamily. 7-carboxy-7-deazaguanine synthase family.</text>
</comment>
<evidence type="ECO:0000256" key="2">
    <source>
        <dbReference type="ARBA" id="ARBA00022691"/>
    </source>
</evidence>
<feature type="binding site" evidence="8">
    <location>
        <position position="88"/>
    </location>
    <ligand>
        <name>substrate</name>
    </ligand>
</feature>
<keyword evidence="7 8" id="KW-0456">Lyase</keyword>
<comment type="cofactor">
    <cofactor evidence="8">
        <name>S-adenosyl-L-methionine</name>
        <dbReference type="ChEBI" id="CHEBI:59789"/>
    </cofactor>
    <text evidence="8">Binds 1 S-adenosyl-L-methionine per subunit.</text>
</comment>
<protein>
    <recommendedName>
        <fullName evidence="8">7-carboxy-7-deazaguanine synthase</fullName>
        <shortName evidence="8">CDG synthase</shortName>
        <ecNumber evidence="8">4.3.99.3</ecNumber>
    </recommendedName>
    <alternativeName>
        <fullName evidence="8">Archaeosine biosynthesis protein QueE</fullName>
    </alternativeName>
</protein>
<feature type="domain" description="Radical SAM core" evidence="9">
    <location>
        <begin position="34"/>
        <end position="263"/>
    </location>
</feature>
<feature type="binding site" evidence="8">
    <location>
        <position position="56"/>
    </location>
    <ligand>
        <name>Mg(2+)</name>
        <dbReference type="ChEBI" id="CHEBI:18420"/>
    </ligand>
</feature>
<comment type="cofactor">
    <cofactor evidence="8">
        <name>Mg(2+)</name>
        <dbReference type="ChEBI" id="CHEBI:18420"/>
    </cofactor>
</comment>
<keyword evidence="2 8" id="KW-0949">S-adenosyl-L-methionine</keyword>
<gene>
    <name evidence="8" type="primary">queE</name>
    <name evidence="10" type="ORF">GRX01_12890</name>
</gene>